<accession>K1QGR3</accession>
<dbReference type="HOGENOM" id="CLU_1130035_0_0_1"/>
<gene>
    <name evidence="1" type="ORF">CGI_10015761</name>
</gene>
<proteinExistence type="predicted"/>
<organism evidence="1">
    <name type="scientific">Magallana gigas</name>
    <name type="common">Pacific oyster</name>
    <name type="synonym">Crassostrea gigas</name>
    <dbReference type="NCBI Taxonomy" id="29159"/>
    <lineage>
        <taxon>Eukaryota</taxon>
        <taxon>Metazoa</taxon>
        <taxon>Spiralia</taxon>
        <taxon>Lophotrochozoa</taxon>
        <taxon>Mollusca</taxon>
        <taxon>Bivalvia</taxon>
        <taxon>Autobranchia</taxon>
        <taxon>Pteriomorphia</taxon>
        <taxon>Ostreida</taxon>
        <taxon>Ostreoidea</taxon>
        <taxon>Ostreidae</taxon>
        <taxon>Magallana</taxon>
    </lineage>
</organism>
<sequence>MEAGEQIEEDFFIKYGHHRSKQNENEEKNCTVATKPPVKRKYAEIGDFHGTRDICVRHICSMDLPMDSHEGVRGCFPVRVGLSRDLLLNVKIVEEERCESCNTAFNLLRKGINSTAKRSKANPLIFRRQAYISHDRASFKYNHKDVILRRCKQWAPFCHGCIEERRKIGHRISKNHGNQGKICIDVFKLPTETQYAETKDNQSLIQYFGASNESIASTSFVKGKCASLPLVKLPPPPPPPPPVIPT</sequence>
<evidence type="ECO:0000313" key="1">
    <source>
        <dbReference type="EMBL" id="EKC36007.1"/>
    </source>
</evidence>
<dbReference type="AlphaFoldDB" id="K1QGR3"/>
<dbReference type="EMBL" id="JH819013">
    <property type="protein sequence ID" value="EKC36007.1"/>
    <property type="molecule type" value="Genomic_DNA"/>
</dbReference>
<name>K1QGR3_MAGGI</name>
<protein>
    <submittedName>
        <fullName evidence="1">Uncharacterized protein</fullName>
    </submittedName>
</protein>
<dbReference type="InParanoid" id="K1QGR3"/>
<reference evidence="1" key="1">
    <citation type="journal article" date="2012" name="Nature">
        <title>The oyster genome reveals stress adaptation and complexity of shell formation.</title>
        <authorList>
            <person name="Zhang G."/>
            <person name="Fang X."/>
            <person name="Guo X."/>
            <person name="Li L."/>
            <person name="Luo R."/>
            <person name="Xu F."/>
            <person name="Yang P."/>
            <person name="Zhang L."/>
            <person name="Wang X."/>
            <person name="Qi H."/>
            <person name="Xiong Z."/>
            <person name="Que H."/>
            <person name="Xie Y."/>
            <person name="Holland P.W."/>
            <person name="Paps J."/>
            <person name="Zhu Y."/>
            <person name="Wu F."/>
            <person name="Chen Y."/>
            <person name="Wang J."/>
            <person name="Peng C."/>
            <person name="Meng J."/>
            <person name="Yang L."/>
            <person name="Liu J."/>
            <person name="Wen B."/>
            <person name="Zhang N."/>
            <person name="Huang Z."/>
            <person name="Zhu Q."/>
            <person name="Feng Y."/>
            <person name="Mount A."/>
            <person name="Hedgecock D."/>
            <person name="Xu Z."/>
            <person name="Liu Y."/>
            <person name="Domazet-Loso T."/>
            <person name="Du Y."/>
            <person name="Sun X."/>
            <person name="Zhang S."/>
            <person name="Liu B."/>
            <person name="Cheng P."/>
            <person name="Jiang X."/>
            <person name="Li J."/>
            <person name="Fan D."/>
            <person name="Wang W."/>
            <person name="Fu W."/>
            <person name="Wang T."/>
            <person name="Wang B."/>
            <person name="Zhang J."/>
            <person name="Peng Z."/>
            <person name="Li Y."/>
            <person name="Li N."/>
            <person name="Wang J."/>
            <person name="Chen M."/>
            <person name="He Y."/>
            <person name="Tan F."/>
            <person name="Song X."/>
            <person name="Zheng Q."/>
            <person name="Huang R."/>
            <person name="Yang H."/>
            <person name="Du X."/>
            <person name="Chen L."/>
            <person name="Yang M."/>
            <person name="Gaffney P.M."/>
            <person name="Wang S."/>
            <person name="Luo L."/>
            <person name="She Z."/>
            <person name="Ming Y."/>
            <person name="Huang W."/>
            <person name="Zhang S."/>
            <person name="Huang B."/>
            <person name="Zhang Y."/>
            <person name="Qu T."/>
            <person name="Ni P."/>
            <person name="Miao G."/>
            <person name="Wang J."/>
            <person name="Wang Q."/>
            <person name="Steinberg C.E."/>
            <person name="Wang H."/>
            <person name="Li N."/>
            <person name="Qian L."/>
            <person name="Zhang G."/>
            <person name="Li Y."/>
            <person name="Yang H."/>
            <person name="Liu X."/>
            <person name="Wang J."/>
            <person name="Yin Y."/>
            <person name="Wang J."/>
        </authorList>
    </citation>
    <scope>NUCLEOTIDE SEQUENCE [LARGE SCALE GENOMIC DNA]</scope>
    <source>
        <strain evidence="1">05x7-T-G4-1.051#20</strain>
    </source>
</reference>